<organism evidence="1 2">
    <name type="scientific">Trichomalopsis sarcophagae</name>
    <dbReference type="NCBI Taxonomy" id="543379"/>
    <lineage>
        <taxon>Eukaryota</taxon>
        <taxon>Metazoa</taxon>
        <taxon>Ecdysozoa</taxon>
        <taxon>Arthropoda</taxon>
        <taxon>Hexapoda</taxon>
        <taxon>Insecta</taxon>
        <taxon>Pterygota</taxon>
        <taxon>Neoptera</taxon>
        <taxon>Endopterygota</taxon>
        <taxon>Hymenoptera</taxon>
        <taxon>Apocrita</taxon>
        <taxon>Proctotrupomorpha</taxon>
        <taxon>Chalcidoidea</taxon>
        <taxon>Pteromalidae</taxon>
        <taxon>Pteromalinae</taxon>
        <taxon>Trichomalopsis</taxon>
    </lineage>
</organism>
<dbReference type="OrthoDB" id="7679028at2759"/>
<comment type="caution">
    <text evidence="1">The sequence shown here is derived from an EMBL/GenBank/DDBJ whole genome shotgun (WGS) entry which is preliminary data.</text>
</comment>
<protein>
    <submittedName>
        <fullName evidence="1">Uncharacterized protein</fullName>
    </submittedName>
</protein>
<dbReference type="STRING" id="543379.A0A232EV67"/>
<keyword evidence="2" id="KW-1185">Reference proteome</keyword>
<name>A0A232EV67_9HYME</name>
<dbReference type="EMBL" id="NNAY01002040">
    <property type="protein sequence ID" value="OXU22251.1"/>
    <property type="molecule type" value="Genomic_DNA"/>
</dbReference>
<evidence type="ECO:0000313" key="1">
    <source>
        <dbReference type="EMBL" id="OXU22251.1"/>
    </source>
</evidence>
<accession>A0A232EV67</accession>
<reference evidence="1 2" key="1">
    <citation type="journal article" date="2017" name="Curr. Biol.">
        <title>The Evolution of Venom by Co-option of Single-Copy Genes.</title>
        <authorList>
            <person name="Martinson E.O."/>
            <person name="Mrinalini"/>
            <person name="Kelkar Y.D."/>
            <person name="Chang C.H."/>
            <person name="Werren J.H."/>
        </authorList>
    </citation>
    <scope>NUCLEOTIDE SEQUENCE [LARGE SCALE GENOMIC DNA]</scope>
    <source>
        <strain evidence="1 2">Alberta</strain>
        <tissue evidence="1">Whole body</tissue>
    </source>
</reference>
<feature type="non-terminal residue" evidence="1">
    <location>
        <position position="1"/>
    </location>
</feature>
<proteinExistence type="predicted"/>
<dbReference type="Proteomes" id="UP000215335">
    <property type="component" value="Unassembled WGS sequence"/>
</dbReference>
<evidence type="ECO:0000313" key="2">
    <source>
        <dbReference type="Proteomes" id="UP000215335"/>
    </source>
</evidence>
<gene>
    <name evidence="1" type="ORF">TSAR_002569</name>
</gene>
<dbReference type="AlphaFoldDB" id="A0A232EV67"/>
<sequence>CLNESKITIVFTNESFKDQVLLKFLYERHNLIDLFRITDNNFLKKHNRIRHVYFLNNTNSKQEFIPVTNAILSVSSTTIFEKILEDLRNSVWWNHEAHFIIVNSDISNSCSMAEIFLGIAWMYKLLSTLYVCKNHDDNLFLYTYNPYSDIAPMLWTKVSNNTASSSGWALFRNLWHTKAGLQKYNCKYIIV</sequence>